<dbReference type="AlphaFoldDB" id="A0ABD1EGL2"/>
<evidence type="ECO:0000256" key="1">
    <source>
        <dbReference type="SAM" id="MobiDB-lite"/>
    </source>
</evidence>
<sequence>MKSLKTMWAPIAVLDHNYKKFVDNQSGTGRGRKVFEFANEMIDLYEKKKTVHPTLLLDGQTINIPSEEQAEKQNKEPINQQQTNINKKESELVRKRNLKRKRTILEDIREDRLKYQKERLQLLRESHEKIVGLLQEKNNLEKERIDVERQRNDILKNQS</sequence>
<feature type="compositionally biased region" description="Polar residues" evidence="1">
    <location>
        <begin position="76"/>
        <end position="85"/>
    </location>
</feature>
<evidence type="ECO:0000313" key="2">
    <source>
        <dbReference type="EMBL" id="KAL1493751.1"/>
    </source>
</evidence>
<organism evidence="2 3">
    <name type="scientific">Hypothenemus hampei</name>
    <name type="common">Coffee berry borer</name>
    <dbReference type="NCBI Taxonomy" id="57062"/>
    <lineage>
        <taxon>Eukaryota</taxon>
        <taxon>Metazoa</taxon>
        <taxon>Ecdysozoa</taxon>
        <taxon>Arthropoda</taxon>
        <taxon>Hexapoda</taxon>
        <taxon>Insecta</taxon>
        <taxon>Pterygota</taxon>
        <taxon>Neoptera</taxon>
        <taxon>Endopterygota</taxon>
        <taxon>Coleoptera</taxon>
        <taxon>Polyphaga</taxon>
        <taxon>Cucujiformia</taxon>
        <taxon>Curculionidae</taxon>
        <taxon>Scolytinae</taxon>
        <taxon>Hypothenemus</taxon>
    </lineage>
</organism>
<name>A0ABD1EGL2_HYPHA</name>
<accession>A0ABD1EGL2</accession>
<gene>
    <name evidence="2" type="ORF">ABEB36_009445</name>
</gene>
<reference evidence="2 3" key="1">
    <citation type="submission" date="2024-05" db="EMBL/GenBank/DDBJ databases">
        <title>Genetic variation in Jamaican populations of the coffee berry borer (Hypothenemus hampei).</title>
        <authorList>
            <person name="Errbii M."/>
            <person name="Myrie A."/>
        </authorList>
    </citation>
    <scope>NUCLEOTIDE SEQUENCE [LARGE SCALE GENOMIC DNA]</scope>
    <source>
        <strain evidence="2">JA-Hopewell-2020-01-JO</strain>
        <tissue evidence="2">Whole body</tissue>
    </source>
</reference>
<proteinExistence type="predicted"/>
<comment type="caution">
    <text evidence="2">The sequence shown here is derived from an EMBL/GenBank/DDBJ whole genome shotgun (WGS) entry which is preliminary data.</text>
</comment>
<keyword evidence="3" id="KW-1185">Reference proteome</keyword>
<feature type="region of interest" description="Disordered" evidence="1">
    <location>
        <begin position="68"/>
        <end position="93"/>
    </location>
</feature>
<protein>
    <submittedName>
        <fullName evidence="2">Uncharacterized protein</fullName>
    </submittedName>
</protein>
<dbReference type="Proteomes" id="UP001566132">
    <property type="component" value="Unassembled WGS sequence"/>
</dbReference>
<evidence type="ECO:0000313" key="3">
    <source>
        <dbReference type="Proteomes" id="UP001566132"/>
    </source>
</evidence>
<dbReference type="EMBL" id="JBDJPC010000007">
    <property type="protein sequence ID" value="KAL1493751.1"/>
    <property type="molecule type" value="Genomic_DNA"/>
</dbReference>